<protein>
    <submittedName>
        <fullName evidence="3">Glycosyl transferase family 1</fullName>
    </submittedName>
</protein>
<dbReference type="NCBIfam" id="NF047684">
    <property type="entry name" value="TeichurnBiosyTuaC"/>
    <property type="match status" value="1"/>
</dbReference>
<gene>
    <name evidence="3" type="ORF">ABW02_21255</name>
</gene>
<keyword evidence="4" id="KW-1185">Reference proteome</keyword>
<dbReference type="Gene3D" id="3.40.50.2000">
    <property type="entry name" value="Glycogen Phosphorylase B"/>
    <property type="match status" value="2"/>
</dbReference>
<sequence>MKVLWITSVYPSADNPGSGVFHETQVRALSSLGVDITVINPVPLNPFFFRLWKKKYHKKNYPYLEKRHGINIYRPVYRATPGQLRWFQPDKRIAECILKTWKKENIEVDLIHAHFAMPSGGAARIVAAKCKKPWLLTLHGSDVYIYPSFSRSAERIFQKTVKSADEVIAVGEHLAAAAETKTGRKCIPLPIGIDLSKFKLPQAANLKASYREELALPVNKKIILFVGRLVKEKGIFELAEALSYLPEDYVVVYVGAGPEKEKLQKNNLYNKRLFLAGQIPNEIVSDYLSACDTFILPSYSEGLPTVVIEAMALKIPTICTSVGGIPDLFGEYTNLLIQPRSVQAIVTRVKEQAADAALFDKAAEQLYQRVLDNYSAVDNAKKLLGTYQELASKSIESTNQLNHFWEEAK</sequence>
<evidence type="ECO:0000259" key="2">
    <source>
        <dbReference type="Pfam" id="PF13439"/>
    </source>
</evidence>
<dbReference type="RefSeq" id="WP_047944267.1">
    <property type="nucleotide sequence ID" value="NZ_LDPH01000030.1"/>
</dbReference>
<dbReference type="PATRIC" id="fig|1397.4.peg.3368"/>
<dbReference type="OrthoDB" id="179766at2"/>
<dbReference type="PANTHER" id="PTHR45947">
    <property type="entry name" value="SULFOQUINOVOSYL TRANSFERASE SQD2"/>
    <property type="match status" value="1"/>
</dbReference>
<reference evidence="3 4" key="1">
    <citation type="submission" date="2015-05" db="EMBL/GenBank/DDBJ databases">
        <title>Whole genome sequence and identification of bacterial endophytes from Costus igneus.</title>
        <authorList>
            <person name="Lee Y.P."/>
            <person name="Gan H.M."/>
            <person name="Eng W."/>
            <person name="Wheatley M.S."/>
            <person name="Caraballo A."/>
            <person name="Polter S."/>
            <person name="Savka M.A."/>
            <person name="Hudson A.O."/>
        </authorList>
    </citation>
    <scope>NUCLEOTIDE SEQUENCE [LARGE SCALE GENOMIC DNA]</scope>
    <source>
        <strain evidence="3 4">RIT379</strain>
    </source>
</reference>
<feature type="domain" description="Glycosyltransferase subfamily 4-like N-terminal" evidence="2">
    <location>
        <begin position="23"/>
        <end position="196"/>
    </location>
</feature>
<dbReference type="AlphaFoldDB" id="A0A0J1I996"/>
<dbReference type="InterPro" id="IPR028098">
    <property type="entry name" value="Glyco_trans_4-like_N"/>
</dbReference>
<proteinExistence type="predicted"/>
<feature type="domain" description="Glycosyl transferase family 1" evidence="1">
    <location>
        <begin position="209"/>
        <end position="356"/>
    </location>
</feature>
<accession>A0A0J1I996</accession>
<name>A0A0J1I996_NIACI</name>
<dbReference type="CDD" id="cd03798">
    <property type="entry name" value="GT4_WlbH-like"/>
    <property type="match status" value="1"/>
</dbReference>
<dbReference type="Proteomes" id="UP000036045">
    <property type="component" value="Unassembled WGS sequence"/>
</dbReference>
<keyword evidence="3" id="KW-0808">Transferase</keyword>
<evidence type="ECO:0000313" key="4">
    <source>
        <dbReference type="Proteomes" id="UP000036045"/>
    </source>
</evidence>
<dbReference type="InterPro" id="IPR001296">
    <property type="entry name" value="Glyco_trans_1"/>
</dbReference>
<dbReference type="InterPro" id="IPR050194">
    <property type="entry name" value="Glycosyltransferase_grp1"/>
</dbReference>
<organism evidence="3 4">
    <name type="scientific">Niallia circulans</name>
    <name type="common">Bacillus circulans</name>
    <dbReference type="NCBI Taxonomy" id="1397"/>
    <lineage>
        <taxon>Bacteria</taxon>
        <taxon>Bacillati</taxon>
        <taxon>Bacillota</taxon>
        <taxon>Bacilli</taxon>
        <taxon>Bacillales</taxon>
        <taxon>Bacillaceae</taxon>
        <taxon>Niallia</taxon>
    </lineage>
</organism>
<dbReference type="SUPFAM" id="SSF53756">
    <property type="entry name" value="UDP-Glycosyltransferase/glycogen phosphorylase"/>
    <property type="match status" value="1"/>
</dbReference>
<dbReference type="GO" id="GO:0016757">
    <property type="term" value="F:glycosyltransferase activity"/>
    <property type="evidence" value="ECO:0007669"/>
    <property type="project" value="InterPro"/>
</dbReference>
<dbReference type="EMBL" id="LDPH01000030">
    <property type="protein sequence ID" value="KLV22517.1"/>
    <property type="molecule type" value="Genomic_DNA"/>
</dbReference>
<dbReference type="Pfam" id="PF13439">
    <property type="entry name" value="Glyco_transf_4"/>
    <property type="match status" value="1"/>
</dbReference>
<comment type="caution">
    <text evidence="3">The sequence shown here is derived from an EMBL/GenBank/DDBJ whole genome shotgun (WGS) entry which is preliminary data.</text>
</comment>
<evidence type="ECO:0000313" key="3">
    <source>
        <dbReference type="EMBL" id="KLV22517.1"/>
    </source>
</evidence>
<dbReference type="Pfam" id="PF00534">
    <property type="entry name" value="Glycos_transf_1"/>
    <property type="match status" value="1"/>
</dbReference>
<dbReference type="PANTHER" id="PTHR45947:SF15">
    <property type="entry name" value="TEICHURONIC ACID BIOSYNTHESIS GLYCOSYLTRANSFERASE TUAC-RELATED"/>
    <property type="match status" value="1"/>
</dbReference>
<evidence type="ECO:0000259" key="1">
    <source>
        <dbReference type="Pfam" id="PF00534"/>
    </source>
</evidence>